<evidence type="ECO:0000256" key="2">
    <source>
        <dbReference type="ARBA" id="ARBA00023128"/>
    </source>
</evidence>
<dbReference type="PANTHER" id="PTHR28133">
    <property type="entry name" value="REQUIRED FOR RESPIRATORY GROWTH PROTEIN 7, MITOCHONDRIAL"/>
    <property type="match status" value="1"/>
</dbReference>
<name>A0ABR0C569_PURLI</name>
<dbReference type="PANTHER" id="PTHR28133:SF1">
    <property type="entry name" value="REQUIRED FOR RESPIRATORY GROWTH PROTEIN 7, MITOCHONDRIAL"/>
    <property type="match status" value="1"/>
</dbReference>
<feature type="region of interest" description="Disordered" evidence="3">
    <location>
        <begin position="119"/>
        <end position="155"/>
    </location>
</feature>
<feature type="compositionally biased region" description="Basic residues" evidence="3">
    <location>
        <begin position="84"/>
        <end position="97"/>
    </location>
</feature>
<feature type="region of interest" description="Disordered" evidence="3">
    <location>
        <begin position="62"/>
        <end position="97"/>
    </location>
</feature>
<evidence type="ECO:0000313" key="5">
    <source>
        <dbReference type="Proteomes" id="UP001287286"/>
    </source>
</evidence>
<organism evidence="4 5">
    <name type="scientific">Purpureocillium lilacinum</name>
    <name type="common">Paecilomyces lilacinus</name>
    <dbReference type="NCBI Taxonomy" id="33203"/>
    <lineage>
        <taxon>Eukaryota</taxon>
        <taxon>Fungi</taxon>
        <taxon>Dikarya</taxon>
        <taxon>Ascomycota</taxon>
        <taxon>Pezizomycotina</taxon>
        <taxon>Sordariomycetes</taxon>
        <taxon>Hypocreomycetidae</taxon>
        <taxon>Hypocreales</taxon>
        <taxon>Ophiocordycipitaceae</taxon>
        <taxon>Purpureocillium</taxon>
    </lineage>
</organism>
<feature type="region of interest" description="Disordered" evidence="3">
    <location>
        <begin position="22"/>
        <end position="46"/>
    </location>
</feature>
<dbReference type="EMBL" id="JAWRVI010000013">
    <property type="protein sequence ID" value="KAK4091126.1"/>
    <property type="molecule type" value="Genomic_DNA"/>
</dbReference>
<protein>
    <submittedName>
        <fullName evidence="4">Uncharacterized protein</fullName>
    </submittedName>
</protein>
<comment type="subcellular location">
    <subcellularLocation>
        <location evidence="1">Mitochondrion</location>
    </subcellularLocation>
</comment>
<dbReference type="Proteomes" id="UP001287286">
    <property type="component" value="Unassembled WGS sequence"/>
</dbReference>
<evidence type="ECO:0000256" key="3">
    <source>
        <dbReference type="SAM" id="MobiDB-lite"/>
    </source>
</evidence>
<keyword evidence="2" id="KW-0496">Mitochondrion</keyword>
<evidence type="ECO:0000256" key="1">
    <source>
        <dbReference type="ARBA" id="ARBA00004173"/>
    </source>
</evidence>
<feature type="compositionally biased region" description="Polar residues" evidence="3">
    <location>
        <begin position="62"/>
        <end position="83"/>
    </location>
</feature>
<sequence>MRWWCARERLGEEKRPGVLVFEEDETGQQKYEEGETQKVEGPPRGWGSLSRRLLVTVHHTSSLASLHSQSQTHNSTRTSSRQGASRRRTMLRRCRSIPRHARQQPCRYILPWTARLLSSRTTTRDGSRRESSGSAASSPQKGVPQPKLIYPDAPSSHHADLASFLSYARRTGLDETSTVYIGTHYEYSAAAALRRYGFYLRRIGGASDHGVDLVGTWTLPSRPPQQLQQQPQSQKQQQQQPPPMRVLIQCKAGSGHKVGPQHVRELEGAFVGAPAGWRGGGVLGVLATERPATKGVRDALGRSRWPLAYMCCSREGGVVSQMLWNRAAEELGLEGYAVVPRRGGGGEESALVLMHNGAVVGDVSEEK</sequence>
<proteinExistence type="predicted"/>
<feature type="compositionally biased region" description="Low complexity" evidence="3">
    <location>
        <begin position="224"/>
        <end position="239"/>
    </location>
</feature>
<comment type="caution">
    <text evidence="4">The sequence shown here is derived from an EMBL/GenBank/DDBJ whole genome shotgun (WGS) entry which is preliminary data.</text>
</comment>
<feature type="region of interest" description="Disordered" evidence="3">
    <location>
        <begin position="215"/>
        <end position="243"/>
    </location>
</feature>
<reference evidence="4 5" key="1">
    <citation type="journal article" date="2024" name="Microbiol. Resour. Announc.">
        <title>Genome annotations for the ascomycete fungi Trichoderma harzianum, Trichoderma aggressivum, and Purpureocillium lilacinum.</title>
        <authorList>
            <person name="Beijen E.P.W."/>
            <person name="Ohm R.A."/>
        </authorList>
    </citation>
    <scope>NUCLEOTIDE SEQUENCE [LARGE SCALE GENOMIC DNA]</scope>
    <source>
        <strain evidence="4 5">CBS 150709</strain>
    </source>
</reference>
<dbReference type="Pfam" id="PF10356">
    <property type="entry name" value="RRG7"/>
    <property type="match status" value="1"/>
</dbReference>
<evidence type="ECO:0000313" key="4">
    <source>
        <dbReference type="EMBL" id="KAK4091126.1"/>
    </source>
</evidence>
<dbReference type="InterPro" id="IPR018828">
    <property type="entry name" value="RRG7"/>
</dbReference>
<keyword evidence="5" id="KW-1185">Reference proteome</keyword>
<accession>A0ABR0C569</accession>
<feature type="compositionally biased region" description="Basic and acidic residues" evidence="3">
    <location>
        <begin position="122"/>
        <end position="131"/>
    </location>
</feature>
<gene>
    <name evidence="4" type="ORF">Purlil1_4706</name>
</gene>